<evidence type="ECO:0000313" key="2">
    <source>
        <dbReference type="EMBL" id="VEL13813.1"/>
    </source>
</evidence>
<dbReference type="EMBL" id="CAAALY010019037">
    <property type="protein sequence ID" value="VEL13813.1"/>
    <property type="molecule type" value="Genomic_DNA"/>
</dbReference>
<organism evidence="2 3">
    <name type="scientific">Protopolystoma xenopodis</name>
    <dbReference type="NCBI Taxonomy" id="117903"/>
    <lineage>
        <taxon>Eukaryota</taxon>
        <taxon>Metazoa</taxon>
        <taxon>Spiralia</taxon>
        <taxon>Lophotrochozoa</taxon>
        <taxon>Platyhelminthes</taxon>
        <taxon>Monogenea</taxon>
        <taxon>Polyopisthocotylea</taxon>
        <taxon>Polystomatidea</taxon>
        <taxon>Polystomatidae</taxon>
        <taxon>Protopolystoma</taxon>
    </lineage>
</organism>
<dbReference type="Proteomes" id="UP000784294">
    <property type="component" value="Unassembled WGS sequence"/>
</dbReference>
<feature type="region of interest" description="Disordered" evidence="1">
    <location>
        <begin position="44"/>
        <end position="106"/>
    </location>
</feature>
<gene>
    <name evidence="2" type="ORF">PXEA_LOCUS7253</name>
</gene>
<accession>A0A448WK89</accession>
<keyword evidence="3" id="KW-1185">Reference proteome</keyword>
<proteinExistence type="predicted"/>
<protein>
    <submittedName>
        <fullName evidence="2">Uncharacterized protein</fullName>
    </submittedName>
</protein>
<feature type="compositionally biased region" description="Low complexity" evidence="1">
    <location>
        <begin position="52"/>
        <end position="69"/>
    </location>
</feature>
<reference evidence="2" key="1">
    <citation type="submission" date="2018-11" db="EMBL/GenBank/DDBJ databases">
        <authorList>
            <consortium name="Pathogen Informatics"/>
        </authorList>
    </citation>
    <scope>NUCLEOTIDE SEQUENCE</scope>
</reference>
<name>A0A448WK89_9PLAT</name>
<dbReference type="AlphaFoldDB" id="A0A448WK89"/>
<evidence type="ECO:0000256" key="1">
    <source>
        <dbReference type="SAM" id="MobiDB-lite"/>
    </source>
</evidence>
<evidence type="ECO:0000313" key="3">
    <source>
        <dbReference type="Proteomes" id="UP000784294"/>
    </source>
</evidence>
<sequence>MPASLILTGLSSSGGPFPRGCLGARVDVIREVLPEVDEDAYLEREAREEAEAAAATSTSATTSSGSESGVTSPGPDSAPNDLTKAPESLKNDTFTPARGLSEAKTVETDQKVMNGCTDSDEASTNYDCNLFCEKGALHFPGNLHQLFIIVFNIFSIWAPIPFFEGASDLTASEKRNLLEI</sequence>
<comment type="caution">
    <text evidence="2">The sequence shown here is derived from an EMBL/GenBank/DDBJ whole genome shotgun (WGS) entry which is preliminary data.</text>
</comment>